<dbReference type="EMBL" id="LAZR01037161">
    <property type="protein sequence ID" value="KKL22928.1"/>
    <property type="molecule type" value="Genomic_DNA"/>
</dbReference>
<evidence type="ECO:0000313" key="1">
    <source>
        <dbReference type="EMBL" id="KKL22928.1"/>
    </source>
</evidence>
<comment type="caution">
    <text evidence="1">The sequence shown here is derived from an EMBL/GenBank/DDBJ whole genome shotgun (WGS) entry which is preliminary data.</text>
</comment>
<reference evidence="1" key="1">
    <citation type="journal article" date="2015" name="Nature">
        <title>Complex archaea that bridge the gap between prokaryotes and eukaryotes.</title>
        <authorList>
            <person name="Spang A."/>
            <person name="Saw J.H."/>
            <person name="Jorgensen S.L."/>
            <person name="Zaremba-Niedzwiedzka K."/>
            <person name="Martijn J."/>
            <person name="Lind A.E."/>
            <person name="van Eijk R."/>
            <person name="Schleper C."/>
            <person name="Guy L."/>
            <person name="Ettema T.J."/>
        </authorList>
    </citation>
    <scope>NUCLEOTIDE SEQUENCE</scope>
</reference>
<organism evidence="1">
    <name type="scientific">marine sediment metagenome</name>
    <dbReference type="NCBI Taxonomy" id="412755"/>
    <lineage>
        <taxon>unclassified sequences</taxon>
        <taxon>metagenomes</taxon>
        <taxon>ecological metagenomes</taxon>
    </lineage>
</organism>
<gene>
    <name evidence="1" type="ORF">LCGC14_2430510</name>
</gene>
<sequence length="112" mass="12307">MATSTTTIATKSAAVDAAFRRGYARGQAGLERRLACLSKANNVLWLGLMTLDTTEPMNGIMLDKQTAESIKTVLLRSRIGQAKTLRRKLVAAIERERCDVAEQVERLAEVQS</sequence>
<accession>A0A0F9EG06</accession>
<dbReference type="AlphaFoldDB" id="A0A0F9EG06"/>
<name>A0A0F9EG06_9ZZZZ</name>
<proteinExistence type="predicted"/>
<protein>
    <submittedName>
        <fullName evidence="1">Uncharacterized protein</fullName>
    </submittedName>
</protein>